<feature type="binding site" evidence="13">
    <location>
        <position position="280"/>
    </location>
    <ligand>
        <name>FAD</name>
        <dbReference type="ChEBI" id="CHEBI:57692"/>
    </ligand>
</feature>
<dbReference type="PANTHER" id="PTHR19370:SF178">
    <property type="entry name" value="CYTOCHROME-B5 REDUCTASE"/>
    <property type="match status" value="1"/>
</dbReference>
<comment type="subcellular location">
    <subcellularLocation>
        <location evidence="2">Mitochondrion outer membrane</location>
        <topology evidence="2">Single-pass membrane protein</topology>
    </subcellularLocation>
</comment>
<gene>
    <name evidence="17" type="ORF">BO78DRAFT_447386</name>
</gene>
<reference evidence="17 18" key="1">
    <citation type="submission" date="2018-02" db="EMBL/GenBank/DDBJ databases">
        <title>The genomes of Aspergillus section Nigri reveals drivers in fungal speciation.</title>
        <authorList>
            <consortium name="DOE Joint Genome Institute"/>
            <person name="Vesth T.C."/>
            <person name="Nybo J."/>
            <person name="Theobald S."/>
            <person name="Brandl J."/>
            <person name="Frisvad J.C."/>
            <person name="Nielsen K.F."/>
            <person name="Lyhne E.K."/>
            <person name="Kogle M.E."/>
            <person name="Kuo A."/>
            <person name="Riley R."/>
            <person name="Clum A."/>
            <person name="Nolan M."/>
            <person name="Lipzen A."/>
            <person name="Salamov A."/>
            <person name="Henrissat B."/>
            <person name="Wiebenga A."/>
            <person name="De vries R.P."/>
            <person name="Grigoriev I.V."/>
            <person name="Mortensen U.H."/>
            <person name="Andersen M.R."/>
            <person name="Baker S.E."/>
        </authorList>
    </citation>
    <scope>NUCLEOTIDE SEQUENCE [LARGE SCALE GENOMIC DNA]</scope>
    <source>
        <strain evidence="17 18">CBS 121057</strain>
    </source>
</reference>
<sequence>MPAIPEYTTEEVAAHRTRDDLWVAINGKVYDITKYVRDHPGGPDVLIDVAGADATEAYEDVGHSEDADEILQAFLIGTLKDARERTRPKSVRLIQPATPLPPVAPARTKGSARSAALATVSIGSVALSLYFSYRSYPSLPASWRSFTGVQGSWGSLIRSPQTSFAFGGFYTGFAAATAISSAIGVIVGSKLSQMTQIQSGFTRYPPHVKRRKVVRSNPHLAKGFLDPKEYKSLPLIRKDTLSPSVFKFVFQLPSPQDVIGLPIGQHVAIRANVRGTMVSRSYTPTSNNLDKGVLELVIKCYPDGMLTGQHLANLNLGDTIQLRGPKGAMKYTKGLCRKIGMIAGGTGITPMYQLIRAICEDDTDLTEISLIYANRTEEDILLRHELDAFAQRHPQLKIWYMLDSPSQDWAFGKGYVTSEIMKDRLPRPSPDTKIMLCGPPGMVNASKKALVSMGFQAPGAVAKMSDQVFCF</sequence>
<comment type="similarity">
    <text evidence="3">Belongs to the flavoprotein pyridine nucleotide cytochrome reductase family.</text>
</comment>
<keyword evidence="8 13" id="KW-0274">FAD</keyword>
<dbReference type="Pfam" id="PF00970">
    <property type="entry name" value="FAD_binding_6"/>
    <property type="match status" value="1"/>
</dbReference>
<dbReference type="FunFam" id="3.10.120.10:FF:000002">
    <property type="entry name" value="Cytochrome b5 type B"/>
    <property type="match status" value="1"/>
</dbReference>
<dbReference type="Gene3D" id="2.40.30.10">
    <property type="entry name" value="Translation factors"/>
    <property type="match status" value="1"/>
</dbReference>
<dbReference type="PRINTS" id="PR00363">
    <property type="entry name" value="CYTOCHROMEB5"/>
</dbReference>
<dbReference type="VEuPathDB" id="FungiDB:BO78DRAFT_447386"/>
<dbReference type="InterPro" id="IPR008333">
    <property type="entry name" value="Cbr1-like_FAD-bd_dom"/>
</dbReference>
<keyword evidence="5 13" id="KW-0285">Flavoprotein</keyword>
<feature type="binding site" evidence="13">
    <location>
        <position position="349"/>
    </location>
    <ligand>
        <name>FAD</name>
        <dbReference type="ChEBI" id="CHEBI:57692"/>
    </ligand>
</feature>
<dbReference type="Pfam" id="PF00173">
    <property type="entry name" value="Cyt-b5"/>
    <property type="match status" value="1"/>
</dbReference>
<feature type="domain" description="FAD-binding FR-type" evidence="16">
    <location>
        <begin position="228"/>
        <end position="332"/>
    </location>
</feature>
<evidence type="ECO:0000256" key="6">
    <source>
        <dbReference type="ARBA" id="ARBA00022692"/>
    </source>
</evidence>
<keyword evidence="6 14" id="KW-0812">Transmembrane</keyword>
<dbReference type="Pfam" id="PF00175">
    <property type="entry name" value="NAD_binding_1"/>
    <property type="match status" value="1"/>
</dbReference>
<keyword evidence="11" id="KW-0520">NAD</keyword>
<evidence type="ECO:0000256" key="3">
    <source>
        <dbReference type="ARBA" id="ARBA00006105"/>
    </source>
</evidence>
<dbReference type="FunFam" id="3.40.50.80:FF:000009">
    <property type="entry name" value="NADH-cytochrome b5 reductase"/>
    <property type="match status" value="1"/>
</dbReference>
<evidence type="ECO:0000259" key="15">
    <source>
        <dbReference type="PROSITE" id="PS50255"/>
    </source>
</evidence>
<proteinExistence type="inferred from homology"/>
<dbReference type="PRINTS" id="PR00406">
    <property type="entry name" value="CYTB5RDTASE"/>
</dbReference>
<dbReference type="Gene3D" id="3.40.50.80">
    <property type="entry name" value="Nucleotide-binding domain of ferredoxin-NADP reductase (FNR) module"/>
    <property type="match status" value="1"/>
</dbReference>
<dbReference type="GO" id="GO:0005783">
    <property type="term" value="C:endoplasmic reticulum"/>
    <property type="evidence" value="ECO:0007669"/>
    <property type="project" value="TreeGrafter"/>
</dbReference>
<comment type="similarity">
    <text evidence="14">Belongs to the cytochrome b5 family.</text>
</comment>
<dbReference type="OrthoDB" id="432685at2759"/>
<dbReference type="GO" id="GO:0046872">
    <property type="term" value="F:metal ion binding"/>
    <property type="evidence" value="ECO:0007669"/>
    <property type="project" value="UniProtKB-UniRule"/>
</dbReference>
<feature type="transmembrane region" description="Helical" evidence="14">
    <location>
        <begin position="164"/>
        <end position="187"/>
    </location>
</feature>
<dbReference type="InterPro" id="IPR017938">
    <property type="entry name" value="Riboflavin_synthase-like_b-brl"/>
</dbReference>
<dbReference type="SMART" id="SM01117">
    <property type="entry name" value="Cyt-b5"/>
    <property type="match status" value="1"/>
</dbReference>
<keyword evidence="7 14" id="KW-0479">Metal-binding</keyword>
<dbReference type="AlphaFoldDB" id="A0A319E667"/>
<dbReference type="SUPFAM" id="SSF52343">
    <property type="entry name" value="Ferredoxin reductase-like, C-terminal NADP-linked domain"/>
    <property type="match status" value="1"/>
</dbReference>
<dbReference type="SUPFAM" id="SSF55856">
    <property type="entry name" value="Cytochrome b5-like heme/steroid binding domain"/>
    <property type="match status" value="1"/>
</dbReference>
<keyword evidence="4 14" id="KW-0349">Heme</keyword>
<dbReference type="STRING" id="1448318.A0A319E667"/>
<evidence type="ECO:0000256" key="8">
    <source>
        <dbReference type="ARBA" id="ARBA00022827"/>
    </source>
</evidence>
<keyword evidence="9" id="KW-0560">Oxidoreductase</keyword>
<dbReference type="CDD" id="cd06183">
    <property type="entry name" value="cyt_b5_reduct_like"/>
    <property type="match status" value="1"/>
</dbReference>
<keyword evidence="12 14" id="KW-0472">Membrane</keyword>
<keyword evidence="14" id="KW-1133">Transmembrane helix</keyword>
<evidence type="ECO:0000256" key="1">
    <source>
        <dbReference type="ARBA" id="ARBA00001974"/>
    </source>
</evidence>
<dbReference type="PROSITE" id="PS00191">
    <property type="entry name" value="CYTOCHROME_B5_1"/>
    <property type="match status" value="1"/>
</dbReference>
<protein>
    <recommendedName>
        <fullName evidence="19">Cytochrome b5 reductase</fullName>
    </recommendedName>
</protein>
<feature type="binding site" evidence="13">
    <location>
        <position position="297"/>
    </location>
    <ligand>
        <name>FAD</name>
        <dbReference type="ChEBI" id="CHEBI:57692"/>
    </ligand>
</feature>
<keyword evidence="18" id="KW-1185">Reference proteome</keyword>
<accession>A0A319E667</accession>
<evidence type="ECO:0000256" key="5">
    <source>
        <dbReference type="ARBA" id="ARBA00022630"/>
    </source>
</evidence>
<evidence type="ECO:0000256" key="7">
    <source>
        <dbReference type="ARBA" id="ARBA00022723"/>
    </source>
</evidence>
<evidence type="ECO:0000256" key="9">
    <source>
        <dbReference type="ARBA" id="ARBA00023002"/>
    </source>
</evidence>
<evidence type="ECO:0000256" key="2">
    <source>
        <dbReference type="ARBA" id="ARBA00004572"/>
    </source>
</evidence>
<dbReference type="InterPro" id="IPR039261">
    <property type="entry name" value="FNR_nucleotide-bd"/>
</dbReference>
<dbReference type="GO" id="GO:0016491">
    <property type="term" value="F:oxidoreductase activity"/>
    <property type="evidence" value="ECO:0007669"/>
    <property type="project" value="UniProtKB-KW"/>
</dbReference>
<evidence type="ECO:0000313" key="18">
    <source>
        <dbReference type="Proteomes" id="UP000248423"/>
    </source>
</evidence>
<keyword evidence="10 14" id="KW-0408">Iron</keyword>
<dbReference type="InterPro" id="IPR001199">
    <property type="entry name" value="Cyt_B5-like_heme/steroid-bd"/>
</dbReference>
<dbReference type="Proteomes" id="UP000248423">
    <property type="component" value="Unassembled WGS sequence"/>
</dbReference>
<dbReference type="Gene3D" id="3.10.120.10">
    <property type="entry name" value="Cytochrome b5-like heme/steroid binding domain"/>
    <property type="match status" value="1"/>
</dbReference>
<comment type="cofactor">
    <cofactor evidence="1 13">
        <name>FAD</name>
        <dbReference type="ChEBI" id="CHEBI:57692"/>
    </cofactor>
</comment>
<dbReference type="GO" id="GO:0020037">
    <property type="term" value="F:heme binding"/>
    <property type="evidence" value="ECO:0007669"/>
    <property type="project" value="UniProtKB-UniRule"/>
</dbReference>
<dbReference type="PROSITE" id="PS50255">
    <property type="entry name" value="CYTOCHROME_B5_2"/>
    <property type="match status" value="1"/>
</dbReference>
<dbReference type="InterPro" id="IPR001834">
    <property type="entry name" value="CBR-like"/>
</dbReference>
<evidence type="ECO:0000256" key="12">
    <source>
        <dbReference type="ARBA" id="ARBA00023136"/>
    </source>
</evidence>
<evidence type="ECO:0000256" key="14">
    <source>
        <dbReference type="RuleBase" id="RU362121"/>
    </source>
</evidence>
<dbReference type="GO" id="GO:0005741">
    <property type="term" value="C:mitochondrial outer membrane"/>
    <property type="evidence" value="ECO:0007669"/>
    <property type="project" value="UniProtKB-SubCell"/>
</dbReference>
<dbReference type="EMBL" id="KZ826357">
    <property type="protein sequence ID" value="PYI05606.1"/>
    <property type="molecule type" value="Genomic_DNA"/>
</dbReference>
<evidence type="ECO:0000256" key="10">
    <source>
        <dbReference type="ARBA" id="ARBA00023004"/>
    </source>
</evidence>
<dbReference type="InterPro" id="IPR017927">
    <property type="entry name" value="FAD-bd_FR_type"/>
</dbReference>
<organism evidence="17 18">
    <name type="scientific">Aspergillus sclerotiicarbonarius (strain CBS 121057 / IBT 28362)</name>
    <dbReference type="NCBI Taxonomy" id="1448318"/>
    <lineage>
        <taxon>Eukaryota</taxon>
        <taxon>Fungi</taxon>
        <taxon>Dikarya</taxon>
        <taxon>Ascomycota</taxon>
        <taxon>Pezizomycotina</taxon>
        <taxon>Eurotiomycetes</taxon>
        <taxon>Eurotiomycetidae</taxon>
        <taxon>Eurotiales</taxon>
        <taxon>Aspergillaceae</taxon>
        <taxon>Aspergillus</taxon>
        <taxon>Aspergillus subgen. Circumdati</taxon>
    </lineage>
</organism>
<evidence type="ECO:0000256" key="13">
    <source>
        <dbReference type="PIRSR" id="PIRSR601834-1"/>
    </source>
</evidence>
<comment type="caution">
    <text evidence="14">Lacks conserved residue(s) required for the propagation of feature annotation.</text>
</comment>
<evidence type="ECO:0000313" key="17">
    <source>
        <dbReference type="EMBL" id="PYI05606.1"/>
    </source>
</evidence>
<dbReference type="PROSITE" id="PS51384">
    <property type="entry name" value="FAD_FR"/>
    <property type="match status" value="1"/>
</dbReference>
<feature type="transmembrane region" description="Helical" evidence="14">
    <location>
        <begin position="115"/>
        <end position="133"/>
    </location>
</feature>
<evidence type="ECO:0008006" key="19">
    <source>
        <dbReference type="Google" id="ProtNLM"/>
    </source>
</evidence>
<dbReference type="PRINTS" id="PR00371">
    <property type="entry name" value="FPNCR"/>
</dbReference>
<dbReference type="InterPro" id="IPR018506">
    <property type="entry name" value="Cyt_B5_heme-BS"/>
</dbReference>
<dbReference type="PANTHER" id="PTHR19370">
    <property type="entry name" value="NADH-CYTOCHROME B5 REDUCTASE"/>
    <property type="match status" value="1"/>
</dbReference>
<dbReference type="InterPro" id="IPR036400">
    <property type="entry name" value="Cyt_B5-like_heme/steroid_sf"/>
</dbReference>
<dbReference type="InterPro" id="IPR001709">
    <property type="entry name" value="Flavoprot_Pyr_Nucl_cyt_Rdtase"/>
</dbReference>
<feature type="domain" description="Cytochrome b5 heme-binding" evidence="15">
    <location>
        <begin position="4"/>
        <end position="80"/>
    </location>
</feature>
<evidence type="ECO:0000259" key="16">
    <source>
        <dbReference type="PROSITE" id="PS51384"/>
    </source>
</evidence>
<dbReference type="InterPro" id="IPR001433">
    <property type="entry name" value="OxRdtase_FAD/NAD-bd"/>
</dbReference>
<feature type="binding site" evidence="13">
    <location>
        <position position="282"/>
    </location>
    <ligand>
        <name>FAD</name>
        <dbReference type="ChEBI" id="CHEBI:57692"/>
    </ligand>
</feature>
<evidence type="ECO:0000256" key="4">
    <source>
        <dbReference type="ARBA" id="ARBA00022617"/>
    </source>
</evidence>
<dbReference type="SUPFAM" id="SSF63380">
    <property type="entry name" value="Riboflavin synthase domain-like"/>
    <property type="match status" value="1"/>
</dbReference>
<feature type="binding site" evidence="13">
    <location>
        <position position="299"/>
    </location>
    <ligand>
        <name>FAD</name>
        <dbReference type="ChEBI" id="CHEBI:57692"/>
    </ligand>
</feature>
<evidence type="ECO:0000256" key="11">
    <source>
        <dbReference type="ARBA" id="ARBA00023027"/>
    </source>
</evidence>
<name>A0A319E667_ASPSB</name>